<dbReference type="EMBL" id="CM035428">
    <property type="protein sequence ID" value="KAH7301229.1"/>
    <property type="molecule type" value="Genomic_DNA"/>
</dbReference>
<evidence type="ECO:0000313" key="2">
    <source>
        <dbReference type="EMBL" id="KAH7301229.1"/>
    </source>
</evidence>
<dbReference type="AlphaFoldDB" id="A0A8T2RXC1"/>
<feature type="region of interest" description="Disordered" evidence="1">
    <location>
        <begin position="230"/>
        <end position="295"/>
    </location>
</feature>
<dbReference type="OrthoDB" id="10466869at2759"/>
<accession>A0A8T2RXC1</accession>
<dbReference type="Proteomes" id="UP000825935">
    <property type="component" value="Chromosome 23"/>
</dbReference>
<organism evidence="2 3">
    <name type="scientific">Ceratopteris richardii</name>
    <name type="common">Triangle waterfern</name>
    <dbReference type="NCBI Taxonomy" id="49495"/>
    <lineage>
        <taxon>Eukaryota</taxon>
        <taxon>Viridiplantae</taxon>
        <taxon>Streptophyta</taxon>
        <taxon>Embryophyta</taxon>
        <taxon>Tracheophyta</taxon>
        <taxon>Polypodiopsida</taxon>
        <taxon>Polypodiidae</taxon>
        <taxon>Polypodiales</taxon>
        <taxon>Pteridineae</taxon>
        <taxon>Pteridaceae</taxon>
        <taxon>Parkerioideae</taxon>
        <taxon>Ceratopteris</taxon>
    </lineage>
</organism>
<keyword evidence="3" id="KW-1185">Reference proteome</keyword>
<reference evidence="2 3" key="1">
    <citation type="submission" date="2021-08" db="EMBL/GenBank/DDBJ databases">
        <title>WGS assembly of Ceratopteris richardii.</title>
        <authorList>
            <person name="Marchant D.B."/>
            <person name="Chen G."/>
            <person name="Jenkins J."/>
            <person name="Shu S."/>
            <person name="Leebens-Mack J."/>
            <person name="Grimwood J."/>
            <person name="Schmutz J."/>
            <person name="Soltis P."/>
            <person name="Soltis D."/>
            <person name="Chen Z.-H."/>
        </authorList>
    </citation>
    <scope>NUCLEOTIDE SEQUENCE [LARGE SCALE GENOMIC DNA]</scope>
    <source>
        <strain evidence="2">Whitten #5841</strain>
        <tissue evidence="2">Leaf</tissue>
    </source>
</reference>
<name>A0A8T2RXC1_CERRI</name>
<comment type="caution">
    <text evidence="2">The sequence shown here is derived from an EMBL/GenBank/DDBJ whole genome shotgun (WGS) entry which is preliminary data.</text>
</comment>
<gene>
    <name evidence="2" type="ORF">KP509_23G016900</name>
</gene>
<evidence type="ECO:0000256" key="1">
    <source>
        <dbReference type="SAM" id="MobiDB-lite"/>
    </source>
</evidence>
<feature type="compositionally biased region" description="Basic and acidic residues" evidence="1">
    <location>
        <begin position="304"/>
        <end position="319"/>
    </location>
</feature>
<protein>
    <submittedName>
        <fullName evidence="2">Uncharacterized protein</fullName>
    </submittedName>
</protein>
<proteinExistence type="predicted"/>
<sequence>MATAEVDSYTRPLHSAAKVSCENQILAALNQKPPCEHGTCNGYLGDDEHDGSKLPIDVVAARANSDRRTSSLSFRHIGMLENCNGSLYGSSRVSSRTFSGREDAYFYGNVPAQTSSSRRPRQGFWSFLHVGGLCTGNEASEMSRTGRRRRRRRPFFGTMNQSSGLVPHSGSLILPIGDHSGPLNNIRRPKASVLVRASSIIPNNVISDRISTILRDPSSPKVTCFGRIQQQKVRRGAATPKSSLGNNIGEKAKPPASRVVRMKRGGKIQDGEPSVLQEGIAEGKERKKHGLPSKESIERLFDAQKLESDETHRSDRNEQDAAEVALPESEVVVNLSRFGTATTVQPCKQTYENESKSLASNPQINNGFGQCAAPCNALLLMRNSKVRDISMLEGVEDLLVVQIPPPNALLLMKNSMSKGKSRRGSLSCGSIRLHSASFAQAKKPVHRQSSLPDEKPSIWQRRAIAKPSDLHIR</sequence>
<feature type="region of interest" description="Disordered" evidence="1">
    <location>
        <begin position="304"/>
        <end position="323"/>
    </location>
</feature>
<evidence type="ECO:0000313" key="3">
    <source>
        <dbReference type="Proteomes" id="UP000825935"/>
    </source>
</evidence>